<dbReference type="EMBL" id="CATNWA010000092">
    <property type="protein sequence ID" value="CAI9532917.1"/>
    <property type="molecule type" value="Genomic_DNA"/>
</dbReference>
<dbReference type="Proteomes" id="UP001162483">
    <property type="component" value="Unassembled WGS sequence"/>
</dbReference>
<gene>
    <name evidence="1" type="ORF">SPARVUS_LOCUS300904</name>
</gene>
<reference evidence="1" key="1">
    <citation type="submission" date="2023-05" db="EMBL/GenBank/DDBJ databases">
        <authorList>
            <person name="Stuckert A."/>
        </authorList>
    </citation>
    <scope>NUCLEOTIDE SEQUENCE</scope>
</reference>
<organism evidence="1 2">
    <name type="scientific">Staurois parvus</name>
    <dbReference type="NCBI Taxonomy" id="386267"/>
    <lineage>
        <taxon>Eukaryota</taxon>
        <taxon>Metazoa</taxon>
        <taxon>Chordata</taxon>
        <taxon>Craniata</taxon>
        <taxon>Vertebrata</taxon>
        <taxon>Euteleostomi</taxon>
        <taxon>Amphibia</taxon>
        <taxon>Batrachia</taxon>
        <taxon>Anura</taxon>
        <taxon>Neobatrachia</taxon>
        <taxon>Ranoidea</taxon>
        <taxon>Ranidae</taxon>
        <taxon>Staurois</taxon>
    </lineage>
</organism>
<evidence type="ECO:0000313" key="2">
    <source>
        <dbReference type="Proteomes" id="UP001162483"/>
    </source>
</evidence>
<protein>
    <submittedName>
        <fullName evidence="1">Uncharacterized protein</fullName>
    </submittedName>
</protein>
<proteinExistence type="predicted"/>
<comment type="caution">
    <text evidence="1">The sequence shown here is derived from an EMBL/GenBank/DDBJ whole genome shotgun (WGS) entry which is preliminary data.</text>
</comment>
<keyword evidence="2" id="KW-1185">Reference proteome</keyword>
<accession>A0ABN9AE40</accession>
<sequence length="75" mass="8331">MRHCKIDSYKHDSQRQRHDGTCSLAGHQFDTPVAKLQVPLDIARLTVTSMAPKGRGMMGLVVSQQLEGHQFDTPA</sequence>
<evidence type="ECO:0000313" key="1">
    <source>
        <dbReference type="EMBL" id="CAI9532917.1"/>
    </source>
</evidence>
<name>A0ABN9AE40_9NEOB</name>
<feature type="non-terminal residue" evidence="1">
    <location>
        <position position="75"/>
    </location>
</feature>